<name>A0ABT6Y1I7_ALISE</name>
<protein>
    <recommendedName>
        <fullName evidence="4">Secreted protein</fullName>
    </recommendedName>
</protein>
<keyword evidence="3" id="KW-1185">Reference proteome</keyword>
<evidence type="ECO:0008006" key="4">
    <source>
        <dbReference type="Google" id="ProtNLM"/>
    </source>
</evidence>
<dbReference type="Proteomes" id="UP001529245">
    <property type="component" value="Unassembled WGS sequence"/>
</dbReference>
<evidence type="ECO:0000313" key="3">
    <source>
        <dbReference type="Proteomes" id="UP001529245"/>
    </source>
</evidence>
<evidence type="ECO:0000313" key="2">
    <source>
        <dbReference type="EMBL" id="MDI9261181.1"/>
    </source>
</evidence>
<comment type="caution">
    <text evidence="2">The sequence shown here is derived from an EMBL/GenBank/DDBJ whole genome shotgun (WGS) entry which is preliminary data.</text>
</comment>
<reference evidence="2 3" key="1">
    <citation type="submission" date="2023-04" db="EMBL/GenBank/DDBJ databases">
        <title>A. sendaiensis sub sp. chiapanensis a novel subspecie with specific adaptation in bacterial cell wall isolated from an active volcano.</title>
        <authorList>
            <person name="Alvarez Gutierrez P.E."/>
            <person name="Ortiz Cortes L.Y."/>
        </authorList>
    </citation>
    <scope>NUCLEOTIDE SEQUENCE [LARGE SCALE GENOMIC DNA]</scope>
    <source>
        <strain evidence="2 3">PA2</strain>
    </source>
</reference>
<sequence>MKTKVIGFLATVAGMVASAPLAMAATHSSCHVEKVQTGWQIVKHVVLTDHGPVATFNAIPVYQTKTVC</sequence>
<proteinExistence type="predicted"/>
<keyword evidence="1" id="KW-0732">Signal</keyword>
<organism evidence="2 3">
    <name type="scientific">Alicyclobacillus sendaiensis PA2</name>
    <dbReference type="NCBI Taxonomy" id="3029425"/>
    <lineage>
        <taxon>Bacteria</taxon>
        <taxon>Bacillati</taxon>
        <taxon>Bacillota</taxon>
        <taxon>Bacilli</taxon>
        <taxon>Bacillales</taxon>
        <taxon>Alicyclobacillaceae</taxon>
        <taxon>Alicyclobacillus</taxon>
    </lineage>
</organism>
<dbReference type="EMBL" id="JASGCB010000037">
    <property type="protein sequence ID" value="MDI9261181.1"/>
    <property type="molecule type" value="Genomic_DNA"/>
</dbReference>
<gene>
    <name evidence="2" type="ORF">QID03_13540</name>
</gene>
<evidence type="ECO:0000256" key="1">
    <source>
        <dbReference type="SAM" id="SignalP"/>
    </source>
</evidence>
<accession>A0ABT6Y1I7</accession>
<feature type="chain" id="PRO_5046233749" description="Secreted protein" evidence="1">
    <location>
        <begin position="25"/>
        <end position="68"/>
    </location>
</feature>
<feature type="signal peptide" evidence="1">
    <location>
        <begin position="1"/>
        <end position="24"/>
    </location>
</feature>
<dbReference type="RefSeq" id="WP_277093926.1">
    <property type="nucleotide sequence ID" value="NZ_JASGCB010000037.1"/>
</dbReference>